<keyword evidence="3" id="KW-1185">Reference proteome</keyword>
<dbReference type="AlphaFoldDB" id="A0A6A5CFK1"/>
<dbReference type="GeneID" id="68115168"/>
<accession>A0A6A5CFK1</accession>
<sequence>MPSNNSSSQPSTHTPQSKSSSRDDIGTSVPIHKTSSFQSEKPEFRSTEEISNYYLKNTAVLLNEILKCVETKHNRFECKEQIEKLSQNLYEYRSEVSAQERMWKSALESVSTFSRLPFQSNVMIKELNRQQRQLFDEQSRHNFNRLTREQGSMGNANDNMFTTIASGLRNFGNFIFSKITRGGNDD</sequence>
<dbReference type="VEuPathDB" id="AmoebaDB:NF0037470"/>
<gene>
    <name evidence="2" type="ORF">FDP41_007950</name>
</gene>
<feature type="region of interest" description="Disordered" evidence="1">
    <location>
        <begin position="1"/>
        <end position="43"/>
    </location>
</feature>
<evidence type="ECO:0000256" key="1">
    <source>
        <dbReference type="SAM" id="MobiDB-lite"/>
    </source>
</evidence>
<proteinExistence type="predicted"/>
<organism evidence="2 3">
    <name type="scientific">Naegleria fowleri</name>
    <name type="common">Brain eating amoeba</name>
    <dbReference type="NCBI Taxonomy" id="5763"/>
    <lineage>
        <taxon>Eukaryota</taxon>
        <taxon>Discoba</taxon>
        <taxon>Heterolobosea</taxon>
        <taxon>Tetramitia</taxon>
        <taxon>Eutetramitia</taxon>
        <taxon>Vahlkampfiidae</taxon>
        <taxon>Naegleria</taxon>
    </lineage>
</organism>
<feature type="compositionally biased region" description="Low complexity" evidence="1">
    <location>
        <begin position="1"/>
        <end position="19"/>
    </location>
</feature>
<dbReference type="OrthoDB" id="10337620at2759"/>
<protein>
    <submittedName>
        <fullName evidence="2">Uncharacterized protein</fullName>
    </submittedName>
</protein>
<dbReference type="EMBL" id="VFQX01000004">
    <property type="protein sequence ID" value="KAF0984035.1"/>
    <property type="molecule type" value="Genomic_DNA"/>
</dbReference>
<dbReference type="VEuPathDB" id="AmoebaDB:FDP41_007950"/>
<dbReference type="Proteomes" id="UP000444721">
    <property type="component" value="Unassembled WGS sequence"/>
</dbReference>
<dbReference type="VEuPathDB" id="AmoebaDB:NfTy_004670"/>
<dbReference type="RefSeq" id="XP_044568748.1">
    <property type="nucleotide sequence ID" value="XM_044711751.1"/>
</dbReference>
<comment type="caution">
    <text evidence="2">The sequence shown here is derived from an EMBL/GenBank/DDBJ whole genome shotgun (WGS) entry which is preliminary data.</text>
</comment>
<evidence type="ECO:0000313" key="3">
    <source>
        <dbReference type="Proteomes" id="UP000444721"/>
    </source>
</evidence>
<reference evidence="2 3" key="1">
    <citation type="journal article" date="2019" name="Sci. Rep.">
        <title>Nanopore sequencing improves the draft genome of the human pathogenic amoeba Naegleria fowleri.</title>
        <authorList>
            <person name="Liechti N."/>
            <person name="Schurch N."/>
            <person name="Bruggmann R."/>
            <person name="Wittwer M."/>
        </authorList>
    </citation>
    <scope>NUCLEOTIDE SEQUENCE [LARGE SCALE GENOMIC DNA]</scope>
    <source>
        <strain evidence="2 3">ATCC 30894</strain>
    </source>
</reference>
<evidence type="ECO:0000313" key="2">
    <source>
        <dbReference type="EMBL" id="KAF0984035.1"/>
    </source>
</evidence>
<name>A0A6A5CFK1_NAEFO</name>